<dbReference type="InterPro" id="IPR036866">
    <property type="entry name" value="RibonucZ/Hydroxyglut_hydro"/>
</dbReference>
<dbReference type="SUPFAM" id="SSF56281">
    <property type="entry name" value="Metallo-hydrolase/oxidoreductase"/>
    <property type="match status" value="1"/>
</dbReference>
<feature type="domain" description="Metallo-beta-lactamase" evidence="1">
    <location>
        <begin position="5"/>
        <end position="164"/>
    </location>
</feature>
<reference evidence="2 3" key="1">
    <citation type="submission" date="2019-03" db="EMBL/GenBank/DDBJ databases">
        <title>Draft genome sequences of novel Actinobacteria.</title>
        <authorList>
            <person name="Sahin N."/>
            <person name="Ay H."/>
            <person name="Saygin H."/>
        </authorList>
    </citation>
    <scope>NUCLEOTIDE SEQUENCE [LARGE SCALE GENOMIC DNA]</scope>
    <source>
        <strain evidence="2 3">5K138</strain>
    </source>
</reference>
<dbReference type="InterPro" id="IPR041516">
    <property type="entry name" value="LACTB2_WH"/>
</dbReference>
<dbReference type="OrthoDB" id="9788263at2"/>
<dbReference type="Pfam" id="PF00753">
    <property type="entry name" value="Lactamase_B"/>
    <property type="match status" value="1"/>
</dbReference>
<dbReference type="Pfam" id="PF17778">
    <property type="entry name" value="WHD_BLACT"/>
    <property type="match status" value="1"/>
</dbReference>
<dbReference type="CDD" id="cd16278">
    <property type="entry name" value="metallo-hydrolase-like_MBL-fold"/>
    <property type="match status" value="1"/>
</dbReference>
<name>A0A4V2Z0D0_9ACTN</name>
<evidence type="ECO:0000259" key="1">
    <source>
        <dbReference type="SMART" id="SM00849"/>
    </source>
</evidence>
<dbReference type="Gene3D" id="1.10.10.10">
    <property type="entry name" value="Winged helix-like DNA-binding domain superfamily/Winged helix DNA-binding domain"/>
    <property type="match status" value="1"/>
</dbReference>
<dbReference type="Proteomes" id="UP000294739">
    <property type="component" value="Unassembled WGS sequence"/>
</dbReference>
<dbReference type="EMBL" id="SMKZ01000049">
    <property type="protein sequence ID" value="TDE00518.1"/>
    <property type="molecule type" value="Genomic_DNA"/>
</dbReference>
<dbReference type="InParanoid" id="A0A4V2Z0D0"/>
<keyword evidence="3" id="KW-1185">Reference proteome</keyword>
<dbReference type="FunCoup" id="A0A4V2Z0D0">
    <property type="interactions" value="255"/>
</dbReference>
<dbReference type="InterPro" id="IPR036388">
    <property type="entry name" value="WH-like_DNA-bd_sf"/>
</dbReference>
<dbReference type="PANTHER" id="PTHR23131">
    <property type="entry name" value="ENDORIBONUCLEASE LACTB2"/>
    <property type="match status" value="1"/>
</dbReference>
<dbReference type="PANTHER" id="PTHR23131:SF0">
    <property type="entry name" value="ENDORIBONUCLEASE LACTB2"/>
    <property type="match status" value="1"/>
</dbReference>
<evidence type="ECO:0000313" key="2">
    <source>
        <dbReference type="EMBL" id="TDE00518.1"/>
    </source>
</evidence>
<dbReference type="GO" id="GO:0016787">
    <property type="term" value="F:hydrolase activity"/>
    <property type="evidence" value="ECO:0007669"/>
    <property type="project" value="UniProtKB-KW"/>
</dbReference>
<accession>A0A4V2Z0D0</accession>
<dbReference type="Gene3D" id="3.60.15.10">
    <property type="entry name" value="Ribonuclease Z/Hydroxyacylglutathione hydrolase-like"/>
    <property type="match status" value="1"/>
</dbReference>
<comment type="caution">
    <text evidence="2">The sequence shown here is derived from an EMBL/GenBank/DDBJ whole genome shotgun (WGS) entry which is preliminary data.</text>
</comment>
<dbReference type="SMART" id="SM00849">
    <property type="entry name" value="Lactamase_B"/>
    <property type="match status" value="1"/>
</dbReference>
<evidence type="ECO:0000313" key="3">
    <source>
        <dbReference type="Proteomes" id="UP000294739"/>
    </source>
</evidence>
<sequence length="235" mass="24545">MTLDGTNTWLLATGAGAVVVDPGPDLEPHLAAVAAAGPVALAVVTHHHADHCGGVERFRSLTGAPVLARDVSRSGGDGPLPAAGSTLDVQGLDITVLDTPGHTADSVSLVASDGHTTVLLTGDTVLGRGTTVVMHPDGNLGAYLESLEVLRRTAAERWRLLPGHGPVRPDARAVVTEYLAHRRARLDEVRAALDAGARTARDIVEIVYADVDRSLWPAAERTVEAALTYLSSTDR</sequence>
<dbReference type="InterPro" id="IPR001279">
    <property type="entry name" value="Metallo-B-lactamas"/>
</dbReference>
<keyword evidence="2" id="KW-0378">Hydrolase</keyword>
<dbReference type="AlphaFoldDB" id="A0A4V2Z0D0"/>
<gene>
    <name evidence="2" type="ORF">E1269_25325</name>
</gene>
<proteinExistence type="predicted"/>
<organism evidence="2 3">
    <name type="scientific">Jiangella asiatica</name>
    <dbReference type="NCBI Taxonomy" id="2530372"/>
    <lineage>
        <taxon>Bacteria</taxon>
        <taxon>Bacillati</taxon>
        <taxon>Actinomycetota</taxon>
        <taxon>Actinomycetes</taxon>
        <taxon>Jiangellales</taxon>
        <taxon>Jiangellaceae</taxon>
        <taxon>Jiangella</taxon>
    </lineage>
</organism>
<protein>
    <submittedName>
        <fullName evidence="2">MBL fold metallo-hydrolase</fullName>
    </submittedName>
</protein>
<dbReference type="InterPro" id="IPR050662">
    <property type="entry name" value="Sec-metab_biosynth-thioest"/>
</dbReference>